<gene>
    <name evidence="2" type="ORF">J2853_000066</name>
</gene>
<dbReference type="Proteomes" id="UP001225356">
    <property type="component" value="Unassembled WGS sequence"/>
</dbReference>
<proteinExistence type="predicted"/>
<accession>A0ABT9Q295</accession>
<protein>
    <recommendedName>
        <fullName evidence="1">LysM domain-containing protein</fullName>
    </recommendedName>
</protein>
<evidence type="ECO:0000313" key="2">
    <source>
        <dbReference type="EMBL" id="MDP9840855.1"/>
    </source>
</evidence>
<evidence type="ECO:0000313" key="3">
    <source>
        <dbReference type="Proteomes" id="UP001225356"/>
    </source>
</evidence>
<dbReference type="Gene3D" id="3.10.350.10">
    <property type="entry name" value="LysM domain"/>
    <property type="match status" value="1"/>
</dbReference>
<dbReference type="RefSeq" id="WP_307553682.1">
    <property type="nucleotide sequence ID" value="NZ_JAUSQU010000001.1"/>
</dbReference>
<feature type="domain" description="LysM" evidence="1">
    <location>
        <begin position="33"/>
        <end position="82"/>
    </location>
</feature>
<reference evidence="2 3" key="1">
    <citation type="submission" date="2023-07" db="EMBL/GenBank/DDBJ databases">
        <title>Sequencing the genomes of 1000 actinobacteria strains.</title>
        <authorList>
            <person name="Klenk H.-P."/>
        </authorList>
    </citation>
    <scope>NUCLEOTIDE SEQUENCE [LARGE SCALE GENOMIC DNA]</scope>
    <source>
        <strain evidence="2 3">DSM 46740</strain>
    </source>
</reference>
<dbReference type="CDD" id="cd00118">
    <property type="entry name" value="LysM"/>
    <property type="match status" value="1"/>
</dbReference>
<comment type="caution">
    <text evidence="2">The sequence shown here is derived from an EMBL/GenBank/DDBJ whole genome shotgun (WGS) entry which is preliminary data.</text>
</comment>
<keyword evidence="3" id="KW-1185">Reference proteome</keyword>
<dbReference type="InterPro" id="IPR036779">
    <property type="entry name" value="LysM_dom_sf"/>
</dbReference>
<dbReference type="PROSITE" id="PS51782">
    <property type="entry name" value="LYSM"/>
    <property type="match status" value="1"/>
</dbReference>
<evidence type="ECO:0000259" key="1">
    <source>
        <dbReference type="PROSITE" id="PS51782"/>
    </source>
</evidence>
<dbReference type="Pfam" id="PF01476">
    <property type="entry name" value="LysM"/>
    <property type="match status" value="1"/>
</dbReference>
<dbReference type="InterPro" id="IPR018392">
    <property type="entry name" value="LysM"/>
</dbReference>
<sequence>MAVLALLTLGGLWIGGRIDAASAGERRGHEGLHWVVVQRGDTLREIVDAVTRKVDPDGVTRQIMDLNGLSGSVVQPGTRLYLPAGLTP</sequence>
<dbReference type="EMBL" id="JAUSQU010000001">
    <property type="protein sequence ID" value="MDP9840855.1"/>
    <property type="molecule type" value="Genomic_DNA"/>
</dbReference>
<name>A0ABT9Q295_9ACTN</name>
<organism evidence="2 3">
    <name type="scientific">Streptosporangium lutulentum</name>
    <dbReference type="NCBI Taxonomy" id="1461250"/>
    <lineage>
        <taxon>Bacteria</taxon>
        <taxon>Bacillati</taxon>
        <taxon>Actinomycetota</taxon>
        <taxon>Actinomycetes</taxon>
        <taxon>Streptosporangiales</taxon>
        <taxon>Streptosporangiaceae</taxon>
        <taxon>Streptosporangium</taxon>
    </lineage>
</organism>